<keyword evidence="7" id="KW-1185">Reference proteome</keyword>
<dbReference type="Gene3D" id="3.40.190.290">
    <property type="match status" value="1"/>
</dbReference>
<dbReference type="InterPro" id="IPR005119">
    <property type="entry name" value="LysR_subst-bd"/>
</dbReference>
<organism evidence="6 7">
    <name type="scientific">Vitreoscilla massiliensis</name>
    <dbReference type="NCBI Taxonomy" id="1689272"/>
    <lineage>
        <taxon>Bacteria</taxon>
        <taxon>Pseudomonadati</taxon>
        <taxon>Pseudomonadota</taxon>
        <taxon>Betaproteobacteria</taxon>
        <taxon>Neisseriales</taxon>
        <taxon>Neisseriaceae</taxon>
        <taxon>Vitreoscilla</taxon>
    </lineage>
</organism>
<dbReference type="SUPFAM" id="SSF46785">
    <property type="entry name" value="Winged helix' DNA-binding domain"/>
    <property type="match status" value="1"/>
</dbReference>
<dbReference type="PANTHER" id="PTHR30537">
    <property type="entry name" value="HTH-TYPE TRANSCRIPTIONAL REGULATOR"/>
    <property type="match status" value="1"/>
</dbReference>
<keyword evidence="3" id="KW-0238">DNA-binding</keyword>
<reference evidence="6 7" key="1">
    <citation type="journal article" date="2022" name="Res Sq">
        <title>Evolution of multicellular longitudinally dividing oral cavity symbionts (Neisseriaceae).</title>
        <authorList>
            <person name="Nyongesa S."/>
            <person name="Weber P."/>
            <person name="Bernet E."/>
            <person name="Pullido F."/>
            <person name="Nieckarz M."/>
            <person name="Delaby M."/>
            <person name="Nieves C."/>
            <person name="Viehboeck T."/>
            <person name="Krause N."/>
            <person name="Rivera-Millot A."/>
            <person name="Nakamura A."/>
            <person name="Vischer N."/>
            <person name="VanNieuwenhze M."/>
            <person name="Brun Y."/>
            <person name="Cava F."/>
            <person name="Bulgheresi S."/>
            <person name="Veyrier F."/>
        </authorList>
    </citation>
    <scope>NUCLEOTIDE SEQUENCE [LARGE SCALE GENOMIC DNA]</scope>
    <source>
        <strain evidence="6 7">SN4</strain>
    </source>
</reference>
<dbReference type="InterPro" id="IPR000847">
    <property type="entry name" value="LysR_HTH_N"/>
</dbReference>
<dbReference type="SUPFAM" id="SSF53850">
    <property type="entry name" value="Periplasmic binding protein-like II"/>
    <property type="match status" value="1"/>
</dbReference>
<dbReference type="EMBL" id="CP091511">
    <property type="protein sequence ID" value="UOO90895.1"/>
    <property type="molecule type" value="Genomic_DNA"/>
</dbReference>
<evidence type="ECO:0000256" key="4">
    <source>
        <dbReference type="ARBA" id="ARBA00023163"/>
    </source>
</evidence>
<evidence type="ECO:0000256" key="3">
    <source>
        <dbReference type="ARBA" id="ARBA00023125"/>
    </source>
</evidence>
<evidence type="ECO:0000259" key="5">
    <source>
        <dbReference type="PROSITE" id="PS50931"/>
    </source>
</evidence>
<dbReference type="InterPro" id="IPR036388">
    <property type="entry name" value="WH-like_DNA-bd_sf"/>
</dbReference>
<dbReference type="Pfam" id="PF00126">
    <property type="entry name" value="HTH_1"/>
    <property type="match status" value="1"/>
</dbReference>
<name>A0ABY4E557_9NEIS</name>
<keyword evidence="2" id="KW-0805">Transcription regulation</keyword>
<proteinExistence type="inferred from homology"/>
<feature type="domain" description="HTH lysR-type" evidence="5">
    <location>
        <begin position="1"/>
        <end position="59"/>
    </location>
</feature>
<gene>
    <name evidence="6" type="ORF">LVJ82_08015</name>
</gene>
<dbReference type="RefSeq" id="WP_058305325.1">
    <property type="nucleotide sequence ID" value="NZ_CABKVG010000006.1"/>
</dbReference>
<dbReference type="PROSITE" id="PS50931">
    <property type="entry name" value="HTH_LYSR"/>
    <property type="match status" value="1"/>
</dbReference>
<dbReference type="Proteomes" id="UP000832011">
    <property type="component" value="Chromosome"/>
</dbReference>
<dbReference type="InterPro" id="IPR036390">
    <property type="entry name" value="WH_DNA-bd_sf"/>
</dbReference>
<protein>
    <submittedName>
        <fullName evidence="6">LysR substrate-binding domain-containing protein</fullName>
    </submittedName>
</protein>
<comment type="similarity">
    <text evidence="1">Belongs to the LysR transcriptional regulatory family.</text>
</comment>
<accession>A0ABY4E557</accession>
<evidence type="ECO:0000313" key="6">
    <source>
        <dbReference type="EMBL" id="UOO90895.1"/>
    </source>
</evidence>
<evidence type="ECO:0000256" key="1">
    <source>
        <dbReference type="ARBA" id="ARBA00009437"/>
    </source>
</evidence>
<dbReference type="InterPro" id="IPR058163">
    <property type="entry name" value="LysR-type_TF_proteobact-type"/>
</dbReference>
<sequence length="294" mass="32654">MDTLDALRLFVKVADVGSFSAVARGRALAVSTVTLAVQQLEQQVSSPLLQRTTRKVSLTEEGQLFYQHAQTLLRQWQHTLEAVQPQQTLRGDIHIAAPSVFARQSLLPIIDGFMAMHPDIAVHLLLSDREVNLQPSRLDVAIMMGPLPDSGLRAKRLLTGRMLLCASPQYWHTHGKPLQPQDLTEHQCLYTAKPGAQNNVWTFQEGEHSHNIKVHSQRVANDNQILLEWTLQHHGISLQAPWDIAAALSNGQLSTALDAYHASAVDLYAVFPKSPSARCLAWVQYVAEALHSQP</sequence>
<dbReference type="CDD" id="cd08422">
    <property type="entry name" value="PBP2_CrgA_like"/>
    <property type="match status" value="1"/>
</dbReference>
<keyword evidence="4" id="KW-0804">Transcription</keyword>
<dbReference type="Pfam" id="PF03466">
    <property type="entry name" value="LysR_substrate"/>
    <property type="match status" value="1"/>
</dbReference>
<evidence type="ECO:0000313" key="7">
    <source>
        <dbReference type="Proteomes" id="UP000832011"/>
    </source>
</evidence>
<dbReference type="Gene3D" id="1.10.10.10">
    <property type="entry name" value="Winged helix-like DNA-binding domain superfamily/Winged helix DNA-binding domain"/>
    <property type="match status" value="1"/>
</dbReference>
<dbReference type="PANTHER" id="PTHR30537:SF5">
    <property type="entry name" value="HTH-TYPE TRANSCRIPTIONAL ACTIVATOR TTDR-RELATED"/>
    <property type="match status" value="1"/>
</dbReference>
<evidence type="ECO:0000256" key="2">
    <source>
        <dbReference type="ARBA" id="ARBA00023015"/>
    </source>
</evidence>